<evidence type="ECO:0000256" key="3">
    <source>
        <dbReference type="ARBA" id="ARBA00022989"/>
    </source>
</evidence>
<organism evidence="6 7">
    <name type="scientific">Strigamia maritima</name>
    <name type="common">European centipede</name>
    <name type="synonym">Geophilus maritimus</name>
    <dbReference type="NCBI Taxonomy" id="126957"/>
    <lineage>
        <taxon>Eukaryota</taxon>
        <taxon>Metazoa</taxon>
        <taxon>Ecdysozoa</taxon>
        <taxon>Arthropoda</taxon>
        <taxon>Myriapoda</taxon>
        <taxon>Chilopoda</taxon>
        <taxon>Pleurostigmophora</taxon>
        <taxon>Geophilomorpha</taxon>
        <taxon>Linotaeniidae</taxon>
        <taxon>Strigamia</taxon>
    </lineage>
</organism>
<proteinExistence type="predicted"/>
<dbReference type="Pfam" id="PF10242">
    <property type="entry name" value="L_HMGIC_fpl"/>
    <property type="match status" value="1"/>
</dbReference>
<dbReference type="PhylomeDB" id="T1IZR1"/>
<keyword evidence="2 5" id="KW-0812">Transmembrane</keyword>
<evidence type="ECO:0000313" key="7">
    <source>
        <dbReference type="Proteomes" id="UP000014500"/>
    </source>
</evidence>
<dbReference type="PANTHER" id="PTHR12489">
    <property type="entry name" value="LIPOMA HMGIC FUSION PARTNER-LIKE PROTEIN"/>
    <property type="match status" value="1"/>
</dbReference>
<comment type="subcellular location">
    <subcellularLocation>
        <location evidence="1">Membrane</location>
        <topology evidence="1">Multi-pass membrane protein</topology>
    </subcellularLocation>
</comment>
<feature type="transmembrane region" description="Helical" evidence="5">
    <location>
        <begin position="174"/>
        <end position="195"/>
    </location>
</feature>
<evidence type="ECO:0000256" key="2">
    <source>
        <dbReference type="ARBA" id="ARBA00022692"/>
    </source>
</evidence>
<keyword evidence="7" id="KW-1185">Reference proteome</keyword>
<evidence type="ECO:0000256" key="5">
    <source>
        <dbReference type="SAM" id="Phobius"/>
    </source>
</evidence>
<protein>
    <recommendedName>
        <fullName evidence="8">LHFPL tetraspan subfamily member 6 protein</fullName>
    </recommendedName>
</protein>
<dbReference type="EnsemblMetazoa" id="SMAR006746-RA">
    <property type="protein sequence ID" value="SMAR006746-PA"/>
    <property type="gene ID" value="SMAR006746"/>
</dbReference>
<dbReference type="eggNOG" id="KOG4026">
    <property type="taxonomic scope" value="Eukaryota"/>
</dbReference>
<dbReference type="AlphaFoldDB" id="T1IZR1"/>
<evidence type="ECO:0000256" key="1">
    <source>
        <dbReference type="ARBA" id="ARBA00004141"/>
    </source>
</evidence>
<evidence type="ECO:0000256" key="4">
    <source>
        <dbReference type="ARBA" id="ARBA00023136"/>
    </source>
</evidence>
<dbReference type="PANTHER" id="PTHR12489:SF16">
    <property type="entry name" value="LHFPL TETRASPAN SUBFAMILY MEMBER 6 PROTEIN-RELATED"/>
    <property type="match status" value="1"/>
</dbReference>
<keyword evidence="4 5" id="KW-0472">Membrane</keyword>
<dbReference type="GO" id="GO:0016020">
    <property type="term" value="C:membrane"/>
    <property type="evidence" value="ECO:0007669"/>
    <property type="project" value="UniProtKB-SubCell"/>
</dbReference>
<name>T1IZR1_STRMM</name>
<dbReference type="InterPro" id="IPR019372">
    <property type="entry name" value="LHFPL"/>
</dbReference>
<dbReference type="STRING" id="126957.T1IZR1"/>
<feature type="transmembrane region" description="Helical" evidence="5">
    <location>
        <begin position="255"/>
        <end position="275"/>
    </location>
</feature>
<keyword evidence="3 5" id="KW-1133">Transmembrane helix</keyword>
<evidence type="ECO:0008006" key="8">
    <source>
        <dbReference type="Google" id="ProtNLM"/>
    </source>
</evidence>
<dbReference type="OMA" id="VMQTCGN"/>
<feature type="transmembrane region" description="Helical" evidence="5">
    <location>
        <begin position="90"/>
        <end position="113"/>
    </location>
</feature>
<dbReference type="EMBL" id="JH431723">
    <property type="status" value="NOT_ANNOTATED_CDS"/>
    <property type="molecule type" value="Genomic_DNA"/>
</dbReference>
<accession>T1IZR1</accession>
<sequence>MKKQQLFKNYILTRFSYKAALIPNSHLLVQMAPATTITSRRLQLRLPLGNYSQLQSWSPFCSRCLTKTHVLNPSPHQPHPMATSLTGTGVVWALISLVSAALASTAFYLPYWLHGTLPSFNNNTSKTHDVYFGSFRRCNYPKLTPQGDIVLVAECGRYTTFSHVPSVSWQVSTVLVGGASAVALLVAFTAVMACCVTDIINQSTARAAGLVQLVAAVLMCVGLVIYPNGWHAREVREACGGVSEAFVLGTCQLSYSYYTMCGTVVTLLICVCMSLKASRVKSGSYRI</sequence>
<feature type="transmembrane region" description="Helical" evidence="5">
    <location>
        <begin position="207"/>
        <end position="226"/>
    </location>
</feature>
<dbReference type="HOGENOM" id="CLU_084868_0_0_1"/>
<dbReference type="Gene3D" id="1.20.140.150">
    <property type="match status" value="1"/>
</dbReference>
<evidence type="ECO:0000313" key="6">
    <source>
        <dbReference type="EnsemblMetazoa" id="SMAR006746-PA"/>
    </source>
</evidence>
<reference evidence="6" key="2">
    <citation type="submission" date="2015-02" db="UniProtKB">
        <authorList>
            <consortium name="EnsemblMetazoa"/>
        </authorList>
    </citation>
    <scope>IDENTIFICATION</scope>
</reference>
<reference evidence="7" key="1">
    <citation type="submission" date="2011-05" db="EMBL/GenBank/DDBJ databases">
        <authorList>
            <person name="Richards S.R."/>
            <person name="Qu J."/>
            <person name="Jiang H."/>
            <person name="Jhangiani S.N."/>
            <person name="Agravi P."/>
            <person name="Goodspeed R."/>
            <person name="Gross S."/>
            <person name="Mandapat C."/>
            <person name="Jackson L."/>
            <person name="Mathew T."/>
            <person name="Pu L."/>
            <person name="Thornton R."/>
            <person name="Saada N."/>
            <person name="Wilczek-Boney K.B."/>
            <person name="Lee S."/>
            <person name="Kovar C."/>
            <person name="Wu Y."/>
            <person name="Scherer S.E."/>
            <person name="Worley K.C."/>
            <person name="Muzny D.M."/>
            <person name="Gibbs R."/>
        </authorList>
    </citation>
    <scope>NUCLEOTIDE SEQUENCE</scope>
    <source>
        <strain evidence="7">Brora</strain>
    </source>
</reference>
<dbReference type="Proteomes" id="UP000014500">
    <property type="component" value="Unassembled WGS sequence"/>
</dbReference>